<evidence type="ECO:0000313" key="2">
    <source>
        <dbReference type="Proteomes" id="UP000887575"/>
    </source>
</evidence>
<sequence>MSTRRSRGRTRNALADITPSMLPDDNMEVVTLNKYYEYRESTISRSNSSQRKRASHLIADMDDETPNVSSATEDPFMRPDAVSFFQTPGIFKYRRRTSTEPQIDYFEHFQIPNECILKIFENFNKRDVITAMKVCRKFYNLGENKDLWKTVDLANKTIRLVDLFKIVGRGCQVLRLCGTKINEEEQDEAMLHQGYGMLQKNLLTHIDFSRCTISTLALETILCGTNLLQGLSLENVNLSTRILEAIGQNTDLLYLDLSMARGIKTSDIKCFLPQLTKIEELNLSWCNLDAEALNRVMQYISSSVQRICLAGSRNKASLFDSHVEALCRRCVTLKEVDLSDSTELTRASLQFLIDMPQLEVLSLSRCFGIHPLAYLSCANIARLNIFGCVTEEGEQTLRIRLQNTAVNMDPHSSVARPTPPPSVTSIWRMKVKDLY</sequence>
<name>A0AAF3F276_9BILA</name>
<dbReference type="WBParaSite" id="MBELARI_LOCUS19930">
    <property type="protein sequence ID" value="MBELARI_LOCUS19930"/>
    <property type="gene ID" value="MBELARI_LOCUS19930"/>
</dbReference>
<dbReference type="InterPro" id="IPR036047">
    <property type="entry name" value="F-box-like_dom_sf"/>
</dbReference>
<dbReference type="Gene3D" id="3.80.10.10">
    <property type="entry name" value="Ribonuclease Inhibitor"/>
    <property type="match status" value="1"/>
</dbReference>
<dbReference type="PROSITE" id="PS50181">
    <property type="entry name" value="FBOX"/>
    <property type="match status" value="1"/>
</dbReference>
<dbReference type="SMART" id="SM00256">
    <property type="entry name" value="FBOX"/>
    <property type="match status" value="1"/>
</dbReference>
<accession>A0AAF3F276</accession>
<proteinExistence type="predicted"/>
<feature type="domain" description="F-box" evidence="1">
    <location>
        <begin position="105"/>
        <end position="151"/>
    </location>
</feature>
<dbReference type="GO" id="GO:0031146">
    <property type="term" value="P:SCF-dependent proteasomal ubiquitin-dependent protein catabolic process"/>
    <property type="evidence" value="ECO:0007669"/>
    <property type="project" value="TreeGrafter"/>
</dbReference>
<evidence type="ECO:0000313" key="3">
    <source>
        <dbReference type="WBParaSite" id="MBELARI_LOCUS19930"/>
    </source>
</evidence>
<dbReference type="InterPro" id="IPR001810">
    <property type="entry name" value="F-box_dom"/>
</dbReference>
<dbReference type="AlphaFoldDB" id="A0AAF3F276"/>
<dbReference type="SUPFAM" id="SSF52047">
    <property type="entry name" value="RNI-like"/>
    <property type="match status" value="1"/>
</dbReference>
<organism evidence="2 3">
    <name type="scientific">Mesorhabditis belari</name>
    <dbReference type="NCBI Taxonomy" id="2138241"/>
    <lineage>
        <taxon>Eukaryota</taxon>
        <taxon>Metazoa</taxon>
        <taxon>Ecdysozoa</taxon>
        <taxon>Nematoda</taxon>
        <taxon>Chromadorea</taxon>
        <taxon>Rhabditida</taxon>
        <taxon>Rhabditina</taxon>
        <taxon>Rhabditomorpha</taxon>
        <taxon>Rhabditoidea</taxon>
        <taxon>Rhabditidae</taxon>
        <taxon>Mesorhabditinae</taxon>
        <taxon>Mesorhabditis</taxon>
    </lineage>
</organism>
<dbReference type="Proteomes" id="UP000887575">
    <property type="component" value="Unassembled WGS sequence"/>
</dbReference>
<reference evidence="3" key="1">
    <citation type="submission" date="2024-02" db="UniProtKB">
        <authorList>
            <consortium name="WormBaseParasite"/>
        </authorList>
    </citation>
    <scope>IDENTIFICATION</scope>
</reference>
<keyword evidence="2" id="KW-1185">Reference proteome</keyword>
<dbReference type="Pfam" id="PF12937">
    <property type="entry name" value="F-box-like"/>
    <property type="match status" value="1"/>
</dbReference>
<dbReference type="InterPro" id="IPR032675">
    <property type="entry name" value="LRR_dom_sf"/>
</dbReference>
<protein>
    <submittedName>
        <fullName evidence="3">F-box domain-containing protein</fullName>
    </submittedName>
</protein>
<dbReference type="PANTHER" id="PTHR13318">
    <property type="entry name" value="PARTNER OF PAIRED, ISOFORM B-RELATED"/>
    <property type="match status" value="1"/>
</dbReference>
<dbReference type="SUPFAM" id="SSF81383">
    <property type="entry name" value="F-box domain"/>
    <property type="match status" value="1"/>
</dbReference>
<dbReference type="GO" id="GO:0019005">
    <property type="term" value="C:SCF ubiquitin ligase complex"/>
    <property type="evidence" value="ECO:0007669"/>
    <property type="project" value="TreeGrafter"/>
</dbReference>
<dbReference type="PANTHER" id="PTHR13318:SF95">
    <property type="entry name" value="F-BOX PROTEIN YLR352W"/>
    <property type="match status" value="1"/>
</dbReference>
<evidence type="ECO:0000259" key="1">
    <source>
        <dbReference type="PROSITE" id="PS50181"/>
    </source>
</evidence>